<reference evidence="2" key="2">
    <citation type="submission" date="2023-05" db="EMBL/GenBank/DDBJ databases">
        <authorList>
            <consortium name="Lawrence Berkeley National Laboratory"/>
            <person name="Steindorff A."/>
            <person name="Hensen N."/>
            <person name="Bonometti L."/>
            <person name="Westerberg I."/>
            <person name="Brannstrom I.O."/>
            <person name="Guillou S."/>
            <person name="Cros-Aarteil S."/>
            <person name="Calhoun S."/>
            <person name="Haridas S."/>
            <person name="Kuo A."/>
            <person name="Mondo S."/>
            <person name="Pangilinan J."/>
            <person name="Riley R."/>
            <person name="Labutti K."/>
            <person name="Andreopoulos B."/>
            <person name="Lipzen A."/>
            <person name="Chen C."/>
            <person name="Yanf M."/>
            <person name="Daum C."/>
            <person name="Ng V."/>
            <person name="Clum A."/>
            <person name="Ohm R."/>
            <person name="Martin F."/>
            <person name="Silar P."/>
            <person name="Natvig D."/>
            <person name="Lalanne C."/>
            <person name="Gautier V."/>
            <person name="Ament-Velasquez S.L."/>
            <person name="Kruys A."/>
            <person name="Hutchinson M.I."/>
            <person name="Powell A.J."/>
            <person name="Barry K."/>
            <person name="Miller A.N."/>
            <person name="Grigoriev I.V."/>
            <person name="Debuchy R."/>
            <person name="Gladieux P."/>
            <person name="Thoren M.H."/>
            <person name="Johannesson H."/>
        </authorList>
    </citation>
    <scope>NUCLEOTIDE SEQUENCE</scope>
    <source>
        <strain evidence="2">CBS 892.96</strain>
    </source>
</reference>
<gene>
    <name evidence="2" type="ORF">QBC36DRAFT_332060</name>
</gene>
<protein>
    <submittedName>
        <fullName evidence="2">Uncharacterized protein</fullName>
    </submittedName>
</protein>
<comment type="caution">
    <text evidence="2">The sequence shown here is derived from an EMBL/GenBank/DDBJ whole genome shotgun (WGS) entry which is preliminary data.</text>
</comment>
<dbReference type="EMBL" id="MU866246">
    <property type="protein sequence ID" value="KAK4175169.1"/>
    <property type="molecule type" value="Genomic_DNA"/>
</dbReference>
<dbReference type="Proteomes" id="UP001302321">
    <property type="component" value="Unassembled WGS sequence"/>
</dbReference>
<proteinExistence type="predicted"/>
<evidence type="ECO:0000256" key="1">
    <source>
        <dbReference type="SAM" id="MobiDB-lite"/>
    </source>
</evidence>
<evidence type="ECO:0000313" key="2">
    <source>
        <dbReference type="EMBL" id="KAK4175169.1"/>
    </source>
</evidence>
<dbReference type="AlphaFoldDB" id="A0AAN6W4B6"/>
<feature type="region of interest" description="Disordered" evidence="1">
    <location>
        <begin position="483"/>
        <end position="517"/>
    </location>
</feature>
<keyword evidence="3" id="KW-1185">Reference proteome</keyword>
<feature type="compositionally biased region" description="Gly residues" evidence="1">
    <location>
        <begin position="501"/>
        <end position="514"/>
    </location>
</feature>
<sequence>METLQPTTTGVFTPNPTCFATTNLWMNTIPCQRRPDPTNYFWWKSCAKYALGGGVGDITRDCYMNDGGNTAIQRTAFSDCPVGLTPAWSTTGTELQDVSLVTSYCCPTGFDFSVITSSGYGTQRANCIATSIEQFSDQTLTLTQGTYWSRLTVAGTPTTTVLVTAATLPWDYERDVLSASPATIWKYIYPGAETTSTCYGLACNPSNPLPQAPEKTPPPSTFTYTPPPPFPATQFNPDPSCLAESNFWRVSTYCWMAWPNPSPDWLRCTHTGFGEPNTYMHPECFPLPTVPPNEAENPDTKTWYSECPVGYSAAKTFTTAYFDEPTYVFSMPSPTKTYDVTVTSLACCPSGKYHFEYRNMDTSITIRNGVHYTVSLYIMPSCVATRVSALSGKGIAMKEWYNTAVYDKKKRRDLGERQANHDAEATITDSWNMDNTLYAQARGVRYTVFRDEYTCYDNYPNTFCADYFHNSFKNVVPNTYKTWSPPETTSADTSDGSSSPTGGGADGGEGGDGGEVVSTSLQAGAEQVGRSGTIIIITLVTVVTVAMGLSA</sequence>
<evidence type="ECO:0000313" key="3">
    <source>
        <dbReference type="Proteomes" id="UP001302321"/>
    </source>
</evidence>
<reference evidence="2" key="1">
    <citation type="journal article" date="2023" name="Mol. Phylogenet. Evol.">
        <title>Genome-scale phylogeny and comparative genomics of the fungal order Sordariales.</title>
        <authorList>
            <person name="Hensen N."/>
            <person name="Bonometti L."/>
            <person name="Westerberg I."/>
            <person name="Brannstrom I.O."/>
            <person name="Guillou S."/>
            <person name="Cros-Aarteil S."/>
            <person name="Calhoun S."/>
            <person name="Haridas S."/>
            <person name="Kuo A."/>
            <person name="Mondo S."/>
            <person name="Pangilinan J."/>
            <person name="Riley R."/>
            <person name="LaButti K."/>
            <person name="Andreopoulos B."/>
            <person name="Lipzen A."/>
            <person name="Chen C."/>
            <person name="Yan M."/>
            <person name="Daum C."/>
            <person name="Ng V."/>
            <person name="Clum A."/>
            <person name="Steindorff A."/>
            <person name="Ohm R.A."/>
            <person name="Martin F."/>
            <person name="Silar P."/>
            <person name="Natvig D.O."/>
            <person name="Lalanne C."/>
            <person name="Gautier V."/>
            <person name="Ament-Velasquez S.L."/>
            <person name="Kruys A."/>
            <person name="Hutchinson M.I."/>
            <person name="Powell A.J."/>
            <person name="Barry K."/>
            <person name="Miller A.N."/>
            <person name="Grigoriev I.V."/>
            <person name="Debuchy R."/>
            <person name="Gladieux P."/>
            <person name="Hiltunen Thoren M."/>
            <person name="Johannesson H."/>
        </authorList>
    </citation>
    <scope>NUCLEOTIDE SEQUENCE</scope>
    <source>
        <strain evidence="2">CBS 892.96</strain>
    </source>
</reference>
<accession>A0AAN6W4B6</accession>
<organism evidence="2 3">
    <name type="scientific">Triangularia setosa</name>
    <dbReference type="NCBI Taxonomy" id="2587417"/>
    <lineage>
        <taxon>Eukaryota</taxon>
        <taxon>Fungi</taxon>
        <taxon>Dikarya</taxon>
        <taxon>Ascomycota</taxon>
        <taxon>Pezizomycotina</taxon>
        <taxon>Sordariomycetes</taxon>
        <taxon>Sordariomycetidae</taxon>
        <taxon>Sordariales</taxon>
        <taxon>Podosporaceae</taxon>
        <taxon>Triangularia</taxon>
    </lineage>
</organism>
<feature type="compositionally biased region" description="Low complexity" evidence="1">
    <location>
        <begin position="488"/>
        <end position="500"/>
    </location>
</feature>
<name>A0AAN6W4B6_9PEZI</name>